<proteinExistence type="inferred from homology"/>
<dbReference type="Gene3D" id="3.40.190.10">
    <property type="entry name" value="Periplasmic binding protein-like II"/>
    <property type="match status" value="1"/>
</dbReference>
<gene>
    <name evidence="7" type="ORF">ACG0Z6_06895</name>
</gene>
<dbReference type="SUPFAM" id="SSF53850">
    <property type="entry name" value="Periplasmic binding protein-like II"/>
    <property type="match status" value="1"/>
</dbReference>
<evidence type="ECO:0000256" key="2">
    <source>
        <dbReference type="ARBA" id="ARBA00005695"/>
    </source>
</evidence>
<dbReference type="InterPro" id="IPR000914">
    <property type="entry name" value="SBP_5_dom"/>
</dbReference>
<accession>A0ABW7FUH3</accession>
<dbReference type="InterPro" id="IPR039424">
    <property type="entry name" value="SBP_5"/>
</dbReference>
<evidence type="ECO:0000256" key="4">
    <source>
        <dbReference type="ARBA" id="ARBA00022729"/>
    </source>
</evidence>
<evidence type="ECO:0000256" key="1">
    <source>
        <dbReference type="ARBA" id="ARBA00004196"/>
    </source>
</evidence>
<feature type="domain" description="Solute-binding protein family 5" evidence="6">
    <location>
        <begin position="98"/>
        <end position="534"/>
    </location>
</feature>
<dbReference type="PIRSF" id="PIRSF002741">
    <property type="entry name" value="MppA"/>
    <property type="match status" value="1"/>
</dbReference>
<dbReference type="Gene3D" id="3.10.105.10">
    <property type="entry name" value="Dipeptide-binding Protein, Domain 3"/>
    <property type="match status" value="1"/>
</dbReference>
<keyword evidence="8" id="KW-1185">Reference proteome</keyword>
<feature type="signal peptide" evidence="5">
    <location>
        <begin position="1"/>
        <end position="29"/>
    </location>
</feature>
<sequence length="618" mass="69099">MNLAPLIGAPARSALLGLALLLSGPLTQAQTQAPTPGAAAPAEASAAGAAAKVLRYSFRVAETGFDPAKVTDLYSRVITSHMFESLYGYDHLARPVRIVPLTAAALPEVSADFKTFTIRLKPGIYFTDDPAFKGQRRELVAADYVYSLKRFADPAVNSPNWGSVEAQKLLGLNAYRGTVLRSRGRFDYDRPLPGLRALDRYTLQLQLEEPRPRLLEFLADASLYGAVAREVIEAYGDQSMAHPVGTGPFVLTQWRRSSLIVLSKNPGYRERYYDAQAAADDAEGQALAARFKGRRLPMLDRVEVSIIEENQPRWLSFLDGQFQFLERVPEDFIGQAAPGGQLAPNLARQGMRLHRQLAADTLFTVFNMEDPVVGGYTPEKVALRRAIGLATDKGREMSVVRRNQAISAQAMFQPHTRGYNAQFKSEMSAYDPARARALLELYGYKDVDGDGWREQPDGTPLVLEALSIPEGFQRQIDELWQKNMAAVGLRVKLKIAKWPENLKAMRNGKFSIWWLAVSASQPDSQDVLNMFSSTHIGSSNYARIKLPELDALVARTDLMPDGPERQALFQHSQRLATAYMPYFARGHRFHTDISRAELVGYRRPLFWNNWWEYVELAN</sequence>
<reference evidence="7 8" key="1">
    <citation type="submission" date="2024-08" db="EMBL/GenBank/DDBJ databases">
        <authorList>
            <person name="Lu H."/>
        </authorList>
    </citation>
    <scope>NUCLEOTIDE SEQUENCE [LARGE SCALE GENOMIC DNA]</scope>
    <source>
        <strain evidence="7 8">BYS180W</strain>
    </source>
</reference>
<protein>
    <submittedName>
        <fullName evidence="7">ABC transporter substrate-binding protein</fullName>
    </submittedName>
</protein>
<comment type="caution">
    <text evidence="7">The sequence shown here is derived from an EMBL/GenBank/DDBJ whole genome shotgun (WGS) entry which is preliminary data.</text>
</comment>
<comment type="similarity">
    <text evidence="2">Belongs to the bacterial solute-binding protein 5 family.</text>
</comment>
<evidence type="ECO:0000313" key="7">
    <source>
        <dbReference type="EMBL" id="MFG6447974.1"/>
    </source>
</evidence>
<evidence type="ECO:0000313" key="8">
    <source>
        <dbReference type="Proteomes" id="UP001606099"/>
    </source>
</evidence>
<dbReference type="PANTHER" id="PTHR30290:SF10">
    <property type="entry name" value="PERIPLASMIC OLIGOPEPTIDE-BINDING PROTEIN-RELATED"/>
    <property type="match status" value="1"/>
</dbReference>
<dbReference type="PANTHER" id="PTHR30290">
    <property type="entry name" value="PERIPLASMIC BINDING COMPONENT OF ABC TRANSPORTER"/>
    <property type="match status" value="1"/>
</dbReference>
<keyword evidence="3" id="KW-0813">Transport</keyword>
<dbReference type="RefSeq" id="WP_394459827.1">
    <property type="nucleotide sequence ID" value="NZ_JBIGHZ010000002.1"/>
</dbReference>
<dbReference type="Pfam" id="PF00496">
    <property type="entry name" value="SBP_bac_5"/>
    <property type="match status" value="1"/>
</dbReference>
<organism evidence="7 8">
    <name type="scientific">Roseateles rivi</name>
    <dbReference type="NCBI Taxonomy" id="3299028"/>
    <lineage>
        <taxon>Bacteria</taxon>
        <taxon>Pseudomonadati</taxon>
        <taxon>Pseudomonadota</taxon>
        <taxon>Betaproteobacteria</taxon>
        <taxon>Burkholderiales</taxon>
        <taxon>Sphaerotilaceae</taxon>
        <taxon>Roseateles</taxon>
    </lineage>
</organism>
<name>A0ABW7FUH3_9BURK</name>
<dbReference type="InterPro" id="IPR030678">
    <property type="entry name" value="Peptide/Ni-bd"/>
</dbReference>
<evidence type="ECO:0000256" key="5">
    <source>
        <dbReference type="SAM" id="SignalP"/>
    </source>
</evidence>
<evidence type="ECO:0000259" key="6">
    <source>
        <dbReference type="Pfam" id="PF00496"/>
    </source>
</evidence>
<dbReference type="EMBL" id="JBIGHZ010000002">
    <property type="protein sequence ID" value="MFG6447974.1"/>
    <property type="molecule type" value="Genomic_DNA"/>
</dbReference>
<dbReference type="Proteomes" id="UP001606099">
    <property type="component" value="Unassembled WGS sequence"/>
</dbReference>
<evidence type="ECO:0000256" key="3">
    <source>
        <dbReference type="ARBA" id="ARBA00022448"/>
    </source>
</evidence>
<feature type="chain" id="PRO_5046677176" evidence="5">
    <location>
        <begin position="30"/>
        <end position="618"/>
    </location>
</feature>
<comment type="subcellular location">
    <subcellularLocation>
        <location evidence="1">Cell envelope</location>
    </subcellularLocation>
</comment>
<keyword evidence="4 5" id="KW-0732">Signal</keyword>